<protein>
    <submittedName>
        <fullName evidence="2">Uncharacterized protein</fullName>
    </submittedName>
</protein>
<comment type="caution">
    <text evidence="2">The sequence shown here is derived from an EMBL/GenBank/DDBJ whole genome shotgun (WGS) entry which is preliminary data.</text>
</comment>
<evidence type="ECO:0000313" key="3">
    <source>
        <dbReference type="Proteomes" id="UP000317747"/>
    </source>
</evidence>
<feature type="signal peptide" evidence="1">
    <location>
        <begin position="1"/>
        <end position="18"/>
    </location>
</feature>
<name>A0A506R0Q2_9GAMM</name>
<dbReference type="AlphaFoldDB" id="A0A506R0Q2"/>
<organism evidence="2 3">
    <name type="scientific">Pantoea deleyi</name>
    <dbReference type="NCBI Taxonomy" id="470932"/>
    <lineage>
        <taxon>Bacteria</taxon>
        <taxon>Pseudomonadati</taxon>
        <taxon>Pseudomonadota</taxon>
        <taxon>Gammaproteobacteria</taxon>
        <taxon>Enterobacterales</taxon>
        <taxon>Erwiniaceae</taxon>
        <taxon>Pantoea</taxon>
    </lineage>
</organism>
<sequence>MKKMLIALMFLAPVAVQADEDVHSLEAIKKTATEYLEIDNTIEGRTAAVIHTVTVDTAAHEVRFSFTRFTKFNNYATCESVKGHLTYEFLKVDEADKMLVKEIEQQSSACEFRQVPPQ</sequence>
<accession>A0A506R0Q2</accession>
<keyword evidence="3" id="KW-1185">Reference proteome</keyword>
<reference evidence="2 3" key="1">
    <citation type="submission" date="2019-06" db="EMBL/GenBank/DDBJ databases">
        <title>Taxogenomics and systematics of the genus Pantoea.</title>
        <authorList>
            <person name="Tambong J.T."/>
        </authorList>
    </citation>
    <scope>NUCLEOTIDE SEQUENCE [LARGE SCALE GENOMIC DNA]</scope>
    <source>
        <strain evidence="2 3">LMG 24200</strain>
    </source>
</reference>
<dbReference type="OrthoDB" id="10008383at2"/>
<evidence type="ECO:0000256" key="1">
    <source>
        <dbReference type="SAM" id="SignalP"/>
    </source>
</evidence>
<keyword evidence="1" id="KW-0732">Signal</keyword>
<feature type="chain" id="PRO_5022933332" evidence="1">
    <location>
        <begin position="19"/>
        <end position="118"/>
    </location>
</feature>
<dbReference type="RefSeq" id="WP_128085374.1">
    <property type="nucleotide sequence ID" value="NZ_CP071408.1"/>
</dbReference>
<dbReference type="EMBL" id="VHJA01000006">
    <property type="protein sequence ID" value="TPV50340.1"/>
    <property type="molecule type" value="Genomic_DNA"/>
</dbReference>
<dbReference type="Proteomes" id="UP000317747">
    <property type="component" value="Unassembled WGS sequence"/>
</dbReference>
<gene>
    <name evidence="2" type="ORF">FJW01_00300</name>
</gene>
<proteinExistence type="predicted"/>
<evidence type="ECO:0000313" key="2">
    <source>
        <dbReference type="EMBL" id="TPV50340.1"/>
    </source>
</evidence>